<dbReference type="Proteomes" id="UP000005640">
    <property type="component" value="Chromosome 17"/>
</dbReference>
<accession>A0A994J7T2</accession>
<dbReference type="HGNC" id="HGNC:2357">
    <property type="gene designation" value="CRHR1"/>
</dbReference>
<dbReference type="AlphaFoldDB" id="A0A994J7T2"/>
<dbReference type="OrthoDB" id="6022368at2759"/>
<dbReference type="Ensembl" id="ENST00000705341.1">
    <property type="protein sequence ID" value="ENSP00000516114.1"/>
    <property type="gene ID" value="ENSG00000120088.16"/>
</dbReference>
<organism evidence="1 2">
    <name type="scientific">Homo sapiens</name>
    <name type="common">Human</name>
    <dbReference type="NCBI Taxonomy" id="9606"/>
    <lineage>
        <taxon>Eukaryota</taxon>
        <taxon>Metazoa</taxon>
        <taxon>Chordata</taxon>
        <taxon>Craniata</taxon>
        <taxon>Vertebrata</taxon>
        <taxon>Euteleostomi</taxon>
        <taxon>Mammalia</taxon>
        <taxon>Eutheria</taxon>
        <taxon>Euarchontoglires</taxon>
        <taxon>Primates</taxon>
        <taxon>Haplorrhini</taxon>
        <taxon>Catarrhini</taxon>
        <taxon>Hominidae</taxon>
        <taxon>Homo</taxon>
    </lineage>
</organism>
<keyword evidence="2" id="KW-1185">Reference proteome</keyword>
<evidence type="ECO:0000313" key="2">
    <source>
        <dbReference type="Proteomes" id="UP000005640"/>
    </source>
</evidence>
<dbReference type="OpenTargets" id="ENSG00000120088"/>
<dbReference type="EMBL" id="AC217771">
    <property type="status" value="NOT_ANNOTATED_CDS"/>
    <property type="molecule type" value="Genomic_DNA"/>
</dbReference>
<gene>
    <name evidence="1" type="primary">CRHR1</name>
</gene>
<dbReference type="GeneTree" id="ENSGT00940000158410"/>
<reference evidence="1 2" key="2">
    <citation type="journal article" date="2004" name="Nature">
        <title>Finishing the euchromatic sequence of the human genome.</title>
        <authorList>
            <consortium name="International Human Genome Sequencing Consortium"/>
        </authorList>
    </citation>
    <scope>NUCLEOTIDE SEQUENCE [LARGE SCALE GENOMIC DNA]</scope>
</reference>
<evidence type="ECO:0000313" key="1">
    <source>
        <dbReference type="Ensembl" id="ENSP00000516114.1"/>
    </source>
</evidence>
<reference evidence="1" key="5">
    <citation type="submission" date="2025-09" db="UniProtKB">
        <authorList>
            <consortium name="Ensembl"/>
        </authorList>
    </citation>
    <scope>IDENTIFICATION</scope>
</reference>
<protein>
    <submittedName>
        <fullName evidence="1">Corticotropin releasing hormone receptor 1</fullName>
    </submittedName>
</protein>
<reference evidence="1" key="4">
    <citation type="submission" date="2025-08" db="UniProtKB">
        <authorList>
            <consortium name="Ensembl"/>
        </authorList>
    </citation>
    <scope>IDENTIFICATION</scope>
</reference>
<reference evidence="1 2" key="1">
    <citation type="journal article" date="2001" name="Nature">
        <title>Initial sequencing and analysis of the human genome.</title>
        <authorList>
            <consortium name="International Human Genome Sequencing Consortium"/>
            <person name="Lander E.S."/>
            <person name="Linton L.M."/>
            <person name="Birren B."/>
            <person name="Nusbaum C."/>
            <person name="Zody M.C."/>
            <person name="Baldwin J."/>
            <person name="Devon K."/>
            <person name="Dewar K."/>
            <person name="Doyle M."/>
            <person name="FitzHugh W."/>
            <person name="Funke R."/>
            <person name="Gage D."/>
            <person name="Harris K."/>
            <person name="Heaford A."/>
            <person name="Howland J."/>
            <person name="Kann L."/>
            <person name="Lehoczky J."/>
            <person name="LeVine R."/>
            <person name="McEwan P."/>
            <person name="McKernan K."/>
            <person name="Meldrim J."/>
            <person name="Mesirov J.P."/>
            <person name="Miranda C."/>
            <person name="Morris W."/>
            <person name="Naylor J."/>
            <person name="Raymond C."/>
            <person name="Rosetti M."/>
            <person name="Santos R."/>
            <person name="Sheridan A."/>
            <person name="Sougnez C."/>
            <person name="Stange-Thomann N."/>
            <person name="Stojanovic N."/>
            <person name="Subramanian A."/>
            <person name="Wyman D."/>
            <person name="Rogers J."/>
            <person name="Sulston J."/>
            <person name="Ainscough R."/>
            <person name="Beck S."/>
            <person name="Bentley D."/>
            <person name="Burton J."/>
            <person name="Clee C."/>
            <person name="Carter N."/>
            <person name="Coulson A."/>
            <person name="Deadman R."/>
            <person name="Deloukas P."/>
            <person name="Dunham A."/>
            <person name="Dunham I."/>
            <person name="Durbin R."/>
            <person name="French L."/>
            <person name="Grafham D."/>
            <person name="Gregory S."/>
            <person name="Hubbard T."/>
            <person name="Humphray S."/>
            <person name="Hunt A."/>
            <person name="Jones M."/>
            <person name="Lloyd C."/>
            <person name="McMurray A."/>
            <person name="Matthews L."/>
            <person name="Mercer S."/>
            <person name="Milne S."/>
            <person name="Mullikin J.C."/>
            <person name="Mungall A."/>
            <person name="Plumb R."/>
            <person name="Ross M."/>
            <person name="Shownkeen R."/>
            <person name="Sims S."/>
            <person name="Waterston R.H."/>
            <person name="Wilson R.K."/>
            <person name="Hillier L.W."/>
            <person name="McPherson J.D."/>
            <person name="Marra M.A."/>
            <person name="Mardis E.R."/>
            <person name="Fulton L.A."/>
            <person name="Chinwalla A.T."/>
            <person name="Pepin K.H."/>
            <person name="Gish W.R."/>
            <person name="Chissoe S.L."/>
            <person name="Wendl M.C."/>
            <person name="Delehaunty K.D."/>
            <person name="Miner T.L."/>
            <person name="Delehaunty A."/>
            <person name="Kramer J.B."/>
            <person name="Cook L.L."/>
            <person name="Fulton R.S."/>
            <person name="Johnson D.L."/>
            <person name="Minx P.J."/>
            <person name="Clifton S.W."/>
            <person name="Hawkins T."/>
            <person name="Branscomb E."/>
            <person name="Predki P."/>
            <person name="Richardson P."/>
            <person name="Wenning S."/>
            <person name="Slezak T."/>
            <person name="Doggett N."/>
            <person name="Cheng J.F."/>
            <person name="Olsen A."/>
            <person name="Lucas S."/>
            <person name="Elkin C."/>
            <person name="Uberbacher E."/>
            <person name="Frazier M."/>
            <person name="Gibbs R.A."/>
            <person name="Muzny D.M."/>
            <person name="Scherer S.E."/>
            <person name="Bouck J.B."/>
            <person name="Sodergren E.J."/>
            <person name="Worley K.C."/>
            <person name="Rives C.M."/>
            <person name="Gorrell J.H."/>
            <person name="Metzker M.L."/>
            <person name="Naylor S.L."/>
            <person name="Kucherlapati R.S."/>
            <person name="Nelson D.L."/>
            <person name="Weinstock G.M."/>
            <person name="Sakaki Y."/>
            <person name="Fujiyama A."/>
            <person name="Hattori M."/>
            <person name="Yada T."/>
            <person name="Toyoda A."/>
            <person name="Itoh T."/>
            <person name="Kawagoe C."/>
            <person name="Watanabe H."/>
            <person name="Totoki Y."/>
            <person name="Taylor T."/>
            <person name="Weissenbach J."/>
            <person name="Heilig R."/>
            <person name="Saurin W."/>
            <person name="Artiguenave F."/>
            <person name="Brottier P."/>
            <person name="Bruls T."/>
            <person name="Pelletier E."/>
            <person name="Robert C."/>
            <person name="Wincker P."/>
            <person name="Smith D.R."/>
            <person name="Doucette-Stamm L."/>
            <person name="Rubenfield M."/>
            <person name="Weinstock K."/>
            <person name="Lee H.M."/>
            <person name="Dubois J."/>
            <person name="Rosenthal A."/>
            <person name="Platzer M."/>
            <person name="Nyakatura G."/>
            <person name="Taudien S."/>
            <person name="Rump A."/>
            <person name="Yang H."/>
            <person name="Yu J."/>
            <person name="Wang J."/>
            <person name="Huang G."/>
            <person name="Gu J."/>
            <person name="Hood L."/>
            <person name="Rowen L."/>
            <person name="Madan A."/>
            <person name="Qin S."/>
            <person name="Davis R.W."/>
            <person name="Federspiel N.A."/>
            <person name="Abola A.P."/>
            <person name="Proctor M.J."/>
            <person name="Myers R.M."/>
            <person name="Schmutz J."/>
            <person name="Dickson M."/>
            <person name="Grimwood J."/>
            <person name="Cox D.R."/>
            <person name="Olson M.V."/>
            <person name="Kaul R."/>
            <person name="Raymond C."/>
            <person name="Shimizu N."/>
            <person name="Kawasaki K."/>
            <person name="Minoshima S."/>
            <person name="Evans G.A."/>
            <person name="Athanasiou M."/>
            <person name="Schultz R."/>
            <person name="Roe B.A."/>
            <person name="Chen F."/>
            <person name="Pan H."/>
            <person name="Ramser J."/>
            <person name="Lehrach H."/>
            <person name="Reinhardt R."/>
            <person name="McCombie W.R."/>
            <person name="de la Bastide M."/>
            <person name="Dedhia N."/>
            <person name="Blocker H."/>
            <person name="Hornischer K."/>
            <person name="Nordsiek G."/>
            <person name="Agarwala R."/>
            <person name="Aravind L."/>
            <person name="Bailey J.A."/>
            <person name="Bateman A."/>
            <person name="Batzoglou S."/>
            <person name="Birney E."/>
            <person name="Bork P."/>
            <person name="Brown D.G."/>
            <person name="Burge C.B."/>
            <person name="Cerutti L."/>
            <person name="Chen H.C."/>
            <person name="Church D."/>
            <person name="Clamp M."/>
            <person name="Copley R.R."/>
            <person name="Doerks T."/>
            <person name="Eddy S.R."/>
            <person name="Eichler E.E."/>
            <person name="Furey T.S."/>
            <person name="Galagan J."/>
            <person name="Gilbert J.G."/>
            <person name="Harmon C."/>
            <person name="Hayashizaki Y."/>
            <person name="Haussler D."/>
            <person name="Hermjakob H."/>
            <person name="Hokamp K."/>
            <person name="Jang W."/>
            <person name="Johnson L.S."/>
            <person name="Jones T.A."/>
            <person name="Kasif S."/>
            <person name="Kaspryzk A."/>
            <person name="Kennedy S."/>
            <person name="Kent W.J."/>
            <person name="Kitts P."/>
            <person name="Koonin E.V."/>
            <person name="Korf I."/>
            <person name="Kulp D."/>
            <person name="Lancet D."/>
            <person name="Lowe T.M."/>
            <person name="McLysaght A."/>
            <person name="Mikkelsen T."/>
            <person name="Moran J.V."/>
            <person name="Mulder N."/>
            <person name="Pollara V.J."/>
            <person name="Ponting C.P."/>
            <person name="Schuler G."/>
            <person name="Schultz J."/>
            <person name="Slater G."/>
            <person name="Smit A.F."/>
            <person name="Stupka E."/>
            <person name="Szustakowski J."/>
            <person name="Thierry-Mieg D."/>
            <person name="Thierry-Mieg J."/>
            <person name="Wagner L."/>
            <person name="Wallis J."/>
            <person name="Wheeler R."/>
            <person name="Williams A."/>
            <person name="Wolf Y.I."/>
            <person name="Wolfe K.H."/>
            <person name="Yang S.P."/>
            <person name="Yeh R.F."/>
            <person name="Collins F."/>
            <person name="Guyer M.S."/>
            <person name="Peterson J."/>
            <person name="Felsenfeld A."/>
            <person name="Wetterstrand K.A."/>
            <person name="Patrinos A."/>
            <person name="Morgan M.J."/>
            <person name="de Jong P."/>
            <person name="Catanese J.J."/>
            <person name="Osoegawa K."/>
            <person name="Shizuya H."/>
            <person name="Choi S."/>
            <person name="Chen Y.J."/>
        </authorList>
    </citation>
    <scope>NUCLEOTIDE SEQUENCE [LARGE SCALE GENOMIC DNA]</scope>
</reference>
<proteinExistence type="predicted"/>
<sequence>MGGHPQLRLVKAPPEHSAKQSRVRRVGYWDCGACRTPGPRTLASRWKVWAGALASGVTRYIFDLGHTGESRASLGPESGSARVSQAREGNKAWFHSDLLNRLRGTGPSPSGAEPRLCLPPGPALREPVPGQQHLRTAVQRIRGPHWHLLAPQPCGAASGSALPCLFLWCPLQYHKQWLPGVPGQWQLGRPRELLRVPGDPQ</sequence>
<reference evidence="1 2" key="3">
    <citation type="journal article" date="2006" name="Nature">
        <title>DNA sequence of human chromosome 17 and analysis of rearrangement in the human lineage.</title>
        <authorList>
            <person name="Zody M.C."/>
            <person name="Garber M."/>
            <person name="Adams D.J."/>
            <person name="Sharpe T."/>
            <person name="Harrow J."/>
            <person name="Lupski J.R."/>
            <person name="Nicholson C."/>
            <person name="Searle S.M."/>
            <person name="Wilming L."/>
            <person name="Young S.K."/>
            <person name="Abouelleil A."/>
            <person name="Allen N.R."/>
            <person name="Bi W."/>
            <person name="Bloom T."/>
            <person name="Borowsky M.L."/>
            <person name="Bugalter B.E."/>
            <person name="Butler J."/>
            <person name="Chang J.L."/>
            <person name="Chen C.K."/>
            <person name="Cook A."/>
            <person name="Corum B."/>
            <person name="Cuomo C.A."/>
            <person name="de Jong P.J."/>
            <person name="DeCaprio D."/>
            <person name="Dewar K."/>
            <person name="FitzGerald M."/>
            <person name="Gilbert J."/>
            <person name="Gibson R."/>
            <person name="Gnerre S."/>
            <person name="Goldstein S."/>
            <person name="Grafham D.V."/>
            <person name="Grocock R."/>
            <person name="Hafez N."/>
            <person name="Hagopian D.S."/>
            <person name="Hart E."/>
            <person name="Norman C.H."/>
            <person name="Humphray S."/>
            <person name="Jaffe D.B."/>
            <person name="Jones M."/>
            <person name="Kamal M."/>
            <person name="Khodiyar V.K."/>
            <person name="LaButti K."/>
            <person name="Laird G."/>
            <person name="Lehoczky J."/>
            <person name="Liu X."/>
            <person name="Lokyitsang T."/>
            <person name="Loveland J."/>
            <person name="Lui A."/>
            <person name="Macdonald P."/>
            <person name="Major J.E."/>
            <person name="Matthews L."/>
            <person name="Mauceli E."/>
            <person name="McCarroll S.A."/>
            <person name="Mihalev A.H."/>
            <person name="Mudge J."/>
            <person name="Nguyen C."/>
            <person name="Nicol R."/>
            <person name="O'Leary S.B."/>
            <person name="Osoegawa K."/>
            <person name="Schwartz D.C."/>
            <person name="Shaw-Smith C."/>
            <person name="Stankiewicz P."/>
            <person name="Steward C."/>
            <person name="Swarbreck D."/>
            <person name="Venkataraman V."/>
            <person name="Whittaker C.A."/>
            <person name="Yang X."/>
            <person name="Zimmer A.R."/>
            <person name="Bradley A."/>
            <person name="Hubbard T."/>
            <person name="Birren B.W."/>
            <person name="Rogers J."/>
            <person name="Lander E.S."/>
            <person name="Nusbaum C."/>
        </authorList>
    </citation>
    <scope>NUCLEOTIDE SEQUENCE [LARGE SCALE GENOMIC DNA]</scope>
</reference>
<dbReference type="Ensembl" id="ENST00000705341.1">
    <property type="protein sequence ID" value="ENSP00000516114.1"/>
    <property type="gene ID" value="ENSG00000120088.17"/>
</dbReference>
<name>A0A994J7T2_HUMAN</name>